<evidence type="ECO:0000256" key="3">
    <source>
        <dbReference type="ARBA" id="ARBA00022723"/>
    </source>
</evidence>
<keyword evidence="4" id="KW-0677">Repeat</keyword>
<name>A0AAV5DX53_ELECO</name>
<keyword evidence="6" id="KW-0223">Dioxygenase</keyword>
<accession>A0AAV5DX53</accession>
<keyword evidence="10" id="KW-0694">RNA-binding</keyword>
<reference evidence="15" key="2">
    <citation type="submission" date="2021-12" db="EMBL/GenBank/DDBJ databases">
        <title>Resequencing data analysis of finger millet.</title>
        <authorList>
            <person name="Hatakeyama M."/>
            <person name="Aluri S."/>
            <person name="Balachadran M.T."/>
            <person name="Sivarajan S.R."/>
            <person name="Poveda L."/>
            <person name="Shimizu-Inatsugi R."/>
            <person name="Schlapbach R."/>
            <person name="Sreeman S.M."/>
            <person name="Shimizu K.K."/>
        </authorList>
    </citation>
    <scope>NUCLEOTIDE SEQUENCE</scope>
</reference>
<dbReference type="InterPro" id="IPR046848">
    <property type="entry name" value="E_motif"/>
</dbReference>
<keyword evidence="3" id="KW-0479">Metal-binding</keyword>
<dbReference type="GO" id="GO:0009451">
    <property type="term" value="P:RNA modification"/>
    <property type="evidence" value="ECO:0007669"/>
    <property type="project" value="InterPro"/>
</dbReference>
<dbReference type="Pfam" id="PF01535">
    <property type="entry name" value="PPR"/>
    <property type="match status" value="1"/>
</dbReference>
<evidence type="ECO:0000256" key="1">
    <source>
        <dbReference type="ARBA" id="ARBA00007879"/>
    </source>
</evidence>
<dbReference type="InterPro" id="IPR000504">
    <property type="entry name" value="RRM_dom"/>
</dbReference>
<evidence type="ECO:0000256" key="2">
    <source>
        <dbReference type="ARBA" id="ARBA00008056"/>
    </source>
</evidence>
<dbReference type="Pfam" id="PF03171">
    <property type="entry name" value="2OG-FeII_Oxy"/>
    <property type="match status" value="1"/>
</dbReference>
<dbReference type="InterPro" id="IPR011990">
    <property type="entry name" value="TPR-like_helical_dom_sf"/>
</dbReference>
<dbReference type="EMBL" id="BQKI01000071">
    <property type="protein sequence ID" value="GJN15294.1"/>
    <property type="molecule type" value="Genomic_DNA"/>
</dbReference>
<dbReference type="Gene3D" id="3.30.70.330">
    <property type="match status" value="1"/>
</dbReference>
<dbReference type="Pfam" id="PF20431">
    <property type="entry name" value="E_motif"/>
    <property type="match status" value="1"/>
</dbReference>
<evidence type="ECO:0000256" key="5">
    <source>
        <dbReference type="ARBA" id="ARBA00022946"/>
    </source>
</evidence>
<dbReference type="SUPFAM" id="SSF51197">
    <property type="entry name" value="Clavaminate synthase-like"/>
    <property type="match status" value="1"/>
</dbReference>
<dbReference type="Pfam" id="PF13041">
    <property type="entry name" value="PPR_2"/>
    <property type="match status" value="1"/>
</dbReference>
<evidence type="ECO:0000256" key="12">
    <source>
        <dbReference type="SAM" id="MobiDB-lite"/>
    </source>
</evidence>
<dbReference type="PANTHER" id="PTHR47926:SF532">
    <property type="entry name" value="PENTACOTRIPEPTIDE-REPEAT REGION OF PRORP DOMAIN-CONTAINING PROTEIN"/>
    <property type="match status" value="1"/>
</dbReference>
<evidence type="ECO:0000256" key="11">
    <source>
        <dbReference type="PROSITE-ProRule" id="PRU00708"/>
    </source>
</evidence>
<feature type="domain" description="Fe2OG dioxygenase" evidence="14">
    <location>
        <begin position="386"/>
        <end position="492"/>
    </location>
</feature>
<dbReference type="InterPro" id="IPR035979">
    <property type="entry name" value="RBD_domain_sf"/>
</dbReference>
<feature type="domain" description="RRM" evidence="13">
    <location>
        <begin position="7"/>
        <end position="84"/>
    </location>
</feature>
<comment type="similarity">
    <text evidence="2">Belongs to the iron/ascorbate-dependent oxidoreductase family.</text>
</comment>
<dbReference type="Gene3D" id="2.60.120.330">
    <property type="entry name" value="B-lactam Antibiotic, Isopenicillin N Synthase, Chain"/>
    <property type="match status" value="1"/>
</dbReference>
<dbReference type="InterPro" id="IPR002885">
    <property type="entry name" value="PPR_rpt"/>
</dbReference>
<keyword evidence="6" id="KW-0560">Oxidoreductase</keyword>
<evidence type="ECO:0000313" key="16">
    <source>
        <dbReference type="Proteomes" id="UP001054889"/>
    </source>
</evidence>
<evidence type="ECO:0000259" key="13">
    <source>
        <dbReference type="PROSITE" id="PS50102"/>
    </source>
</evidence>
<dbReference type="InterPro" id="IPR027443">
    <property type="entry name" value="IPNS-like_sf"/>
</dbReference>
<dbReference type="GO" id="GO:0051213">
    <property type="term" value="F:dioxygenase activity"/>
    <property type="evidence" value="ECO:0007669"/>
    <property type="project" value="UniProtKB-KW"/>
</dbReference>
<dbReference type="GO" id="GO:0003723">
    <property type="term" value="F:RNA binding"/>
    <property type="evidence" value="ECO:0007669"/>
    <property type="project" value="UniProtKB-UniRule"/>
</dbReference>
<reference evidence="15" key="1">
    <citation type="journal article" date="2018" name="DNA Res.">
        <title>Multiple hybrid de novo genome assembly of finger millet, an orphan allotetraploid crop.</title>
        <authorList>
            <person name="Hatakeyama M."/>
            <person name="Aluri S."/>
            <person name="Balachadran M.T."/>
            <person name="Sivarajan S.R."/>
            <person name="Patrignani A."/>
            <person name="Gruter S."/>
            <person name="Poveda L."/>
            <person name="Shimizu-Inatsugi R."/>
            <person name="Baeten J."/>
            <person name="Francoijs K.J."/>
            <person name="Nataraja K.N."/>
            <person name="Reddy Y.A.N."/>
            <person name="Phadnis S."/>
            <person name="Ravikumar R.L."/>
            <person name="Schlapbach R."/>
            <person name="Sreeman S.M."/>
            <person name="Shimizu K.K."/>
        </authorList>
    </citation>
    <scope>NUCLEOTIDE SEQUENCE</scope>
</reference>
<dbReference type="FunFam" id="1.25.40.10:FF:000525">
    <property type="entry name" value="Pentatricopeptide (PPR) repeat-containing protein-like"/>
    <property type="match status" value="1"/>
</dbReference>
<dbReference type="Gene3D" id="1.25.40.10">
    <property type="entry name" value="Tetratricopeptide repeat domain"/>
    <property type="match status" value="2"/>
</dbReference>
<dbReference type="InterPro" id="IPR044861">
    <property type="entry name" value="IPNS-like_FE2OG_OXY"/>
</dbReference>
<dbReference type="InterPro" id="IPR012677">
    <property type="entry name" value="Nucleotide-bd_a/b_plait_sf"/>
</dbReference>
<evidence type="ECO:0000256" key="8">
    <source>
        <dbReference type="ARBA" id="ARBA00074102"/>
    </source>
</evidence>
<dbReference type="InterPro" id="IPR005123">
    <property type="entry name" value="Oxoglu/Fe-dep_dioxygenase_dom"/>
</dbReference>
<dbReference type="AlphaFoldDB" id="A0AAV5DX53"/>
<dbReference type="Pfam" id="PF00076">
    <property type="entry name" value="RRM_1"/>
    <property type="match status" value="1"/>
</dbReference>
<proteinExistence type="inferred from homology"/>
<dbReference type="PROSITE" id="PS51471">
    <property type="entry name" value="FE2OG_OXY"/>
    <property type="match status" value="1"/>
</dbReference>
<dbReference type="NCBIfam" id="TIGR00756">
    <property type="entry name" value="PPR"/>
    <property type="match status" value="1"/>
</dbReference>
<dbReference type="Proteomes" id="UP001054889">
    <property type="component" value="Unassembled WGS sequence"/>
</dbReference>
<dbReference type="InterPro" id="IPR046960">
    <property type="entry name" value="PPR_At4g14850-like_plant"/>
</dbReference>
<dbReference type="PROSITE" id="PS50102">
    <property type="entry name" value="RRM"/>
    <property type="match status" value="1"/>
</dbReference>
<evidence type="ECO:0000256" key="7">
    <source>
        <dbReference type="ARBA" id="ARBA00054658"/>
    </source>
</evidence>
<evidence type="ECO:0000259" key="14">
    <source>
        <dbReference type="PROSITE" id="PS51471"/>
    </source>
</evidence>
<evidence type="ECO:0000256" key="6">
    <source>
        <dbReference type="ARBA" id="ARBA00022964"/>
    </source>
</evidence>
<protein>
    <recommendedName>
        <fullName evidence="8">2-oxoglutarate-dependent dioxygenase DAO</fullName>
    </recommendedName>
    <alternativeName>
        <fullName evidence="9">Protein DIOXYGENASE FOR AUXIN OXIDATION</fullName>
    </alternativeName>
</protein>
<dbReference type="PROSITE" id="PS51375">
    <property type="entry name" value="PPR"/>
    <property type="match status" value="1"/>
</dbReference>
<feature type="repeat" description="PPR" evidence="11">
    <location>
        <begin position="809"/>
        <end position="845"/>
    </location>
</feature>
<comment type="caution">
    <text evidence="15">The sequence shown here is derived from an EMBL/GenBank/DDBJ whole genome shotgun (WGS) entry which is preliminary data.</text>
</comment>
<gene>
    <name evidence="15" type="primary">gb02192</name>
    <name evidence="15" type="ORF">PR202_gb02192</name>
</gene>
<sequence length="986" mass="108953">MRLPKNGRLFVGGLSPTTGDADLRSHFRRFGEVADVCLPKDRITGRLRCFAFVQFSRPIDAARALADPYHVINGRQVYIGKAEPKHPKRSFVPLRDRIFRSRNNKCYRVGEVIRISLGPMSDDYEKNKYVNEVRKYGVIVDKTLIYDCIIGYISEDGREFMVRWPPVQRDDKFARSCQGSILPAYEYPLKSLAQLSSGGSIASNRKKKQDTEKQRIADSTAMQLPRIDFSGVDVDPSAPGAGSWSEVRAQVMDALAAFGCFEAHYPALTPELRASLFDGAVRPLFALPVDAKRRNYYGADKPFHGYLGDIPGYDGYESLAVVDGPKSEQVRDFAGLMWPDGSHPAGFCEAVHGAAKSIFELEVAVRRMVMEALGVGQHHEALNASSWHLFRMSEYQAPNAAEKTVRYGSHQDTNMLSVVCQHEVQGLEMQTRDGEWVLVNPSPTSLVVMVGNALRAWTNDRLHAPFHRITVSGDVTRYSAILFSVPNFRIQVPDELVDDQHPLRFKPHDNNDYIRFCVSEEDQLCAVSVGASFSSITVQVQAAGAGWRRAPPSSSISEPQLRLLGDKPTTEECVHAAASAASRNPQSQLLLTPRSSLTPIRMAAPASPRRLTPLHLSLLGRYVWTSPATRQLPARDPDLHAELKRLVRSGRLADAEALFHAMPRRDDVAYTILLGGTPRRLTSTARWRSSPASATRPRIVPPRAPSSSAPFSRRYAQEGLAVAKEAFALFAEMLHHSSCSRPNEFTLASLLSVCARAVALDTGRQLHALAVAAGLEHYAMIRSALVDMCEKSGSMSDADVVFTHRVKNDVISWTAMIVGYAEHGCSKEALELFEEMEMCCAGIKPDHVTFIGVLTACCHAGEVEHGLRYLNVMSKTYGLEPAKVHYGCIVDLLGRAGRIREAEELIARIDHDERDGVVWTSLLRACAARGEEEAGKKAAERVMEAEPWGAGAHVAMANLFAGKGQWREATQVRHMMKQKGVVKGAD</sequence>
<evidence type="ECO:0000256" key="10">
    <source>
        <dbReference type="PROSITE-ProRule" id="PRU00176"/>
    </source>
</evidence>
<dbReference type="FunFam" id="2.60.120.330:FF:000017">
    <property type="entry name" value="2-oxoglutarate-dependent dioxygenase DAO"/>
    <property type="match status" value="1"/>
</dbReference>
<dbReference type="SUPFAM" id="SSF54928">
    <property type="entry name" value="RNA-binding domain, RBD"/>
    <property type="match status" value="1"/>
</dbReference>
<evidence type="ECO:0000256" key="9">
    <source>
        <dbReference type="ARBA" id="ARBA00076740"/>
    </source>
</evidence>
<evidence type="ECO:0000256" key="4">
    <source>
        <dbReference type="ARBA" id="ARBA00022737"/>
    </source>
</evidence>
<comment type="similarity">
    <text evidence="1">Belongs to the alkB family.</text>
</comment>
<evidence type="ECO:0000313" key="15">
    <source>
        <dbReference type="EMBL" id="GJN15294.1"/>
    </source>
</evidence>
<keyword evidence="5" id="KW-0809">Transit peptide</keyword>
<organism evidence="15 16">
    <name type="scientific">Eleusine coracana subsp. coracana</name>
    <dbReference type="NCBI Taxonomy" id="191504"/>
    <lineage>
        <taxon>Eukaryota</taxon>
        <taxon>Viridiplantae</taxon>
        <taxon>Streptophyta</taxon>
        <taxon>Embryophyta</taxon>
        <taxon>Tracheophyta</taxon>
        <taxon>Spermatophyta</taxon>
        <taxon>Magnoliopsida</taxon>
        <taxon>Liliopsida</taxon>
        <taxon>Poales</taxon>
        <taxon>Poaceae</taxon>
        <taxon>PACMAD clade</taxon>
        <taxon>Chloridoideae</taxon>
        <taxon>Cynodonteae</taxon>
        <taxon>Eleusininae</taxon>
        <taxon>Eleusine</taxon>
    </lineage>
</organism>
<feature type="compositionally biased region" description="Polar residues" evidence="12">
    <location>
        <begin position="683"/>
        <end position="693"/>
    </location>
</feature>
<keyword evidence="16" id="KW-1185">Reference proteome</keyword>
<dbReference type="SMART" id="SM00360">
    <property type="entry name" value="RRM"/>
    <property type="match status" value="1"/>
</dbReference>
<dbReference type="PANTHER" id="PTHR47926">
    <property type="entry name" value="PENTATRICOPEPTIDE REPEAT-CONTAINING PROTEIN"/>
    <property type="match status" value="1"/>
</dbReference>
<feature type="region of interest" description="Disordered" evidence="12">
    <location>
        <begin position="683"/>
        <end position="711"/>
    </location>
</feature>
<comment type="function">
    <text evidence="7">2-oxoglutarate-dependent dioxygenase essential for auxin catabolism and maintenance of auxin homeostasis in reproductive organs. Catalyzes the irreversible oxidation of indole-3-acetic acid (IAA) to the biologically inactive 2-oxoindole-3-acetic acid (OxIAA).</text>
</comment>
<dbReference type="GO" id="GO:0046872">
    <property type="term" value="F:metal ion binding"/>
    <property type="evidence" value="ECO:0007669"/>
    <property type="project" value="UniProtKB-KW"/>
</dbReference>